<evidence type="ECO:0000313" key="2">
    <source>
        <dbReference type="Proteomes" id="UP000183832"/>
    </source>
</evidence>
<name>A0A1J1HR95_9DIPT</name>
<sequence>MSDQVFATSKTIQSNKLDGILLKTLEFSSAVIKLISKKNGKKIVQHFILSHFCQHQVQE</sequence>
<keyword evidence="2" id="KW-1185">Reference proteome</keyword>
<accession>A0A1J1HR95</accession>
<dbReference type="AlphaFoldDB" id="A0A1J1HR95"/>
<evidence type="ECO:0000313" key="1">
    <source>
        <dbReference type="EMBL" id="CRK88729.1"/>
    </source>
</evidence>
<dbReference type="EMBL" id="CVRI01000010">
    <property type="protein sequence ID" value="CRK88729.1"/>
    <property type="molecule type" value="Genomic_DNA"/>
</dbReference>
<organism evidence="1 2">
    <name type="scientific">Clunio marinus</name>
    <dbReference type="NCBI Taxonomy" id="568069"/>
    <lineage>
        <taxon>Eukaryota</taxon>
        <taxon>Metazoa</taxon>
        <taxon>Ecdysozoa</taxon>
        <taxon>Arthropoda</taxon>
        <taxon>Hexapoda</taxon>
        <taxon>Insecta</taxon>
        <taxon>Pterygota</taxon>
        <taxon>Neoptera</taxon>
        <taxon>Endopterygota</taxon>
        <taxon>Diptera</taxon>
        <taxon>Nematocera</taxon>
        <taxon>Chironomoidea</taxon>
        <taxon>Chironomidae</taxon>
        <taxon>Clunio</taxon>
    </lineage>
</organism>
<reference evidence="1 2" key="1">
    <citation type="submission" date="2015-04" db="EMBL/GenBank/DDBJ databases">
        <authorList>
            <person name="Syromyatnikov M.Y."/>
            <person name="Popov V.N."/>
        </authorList>
    </citation>
    <scope>NUCLEOTIDE SEQUENCE [LARGE SCALE GENOMIC DNA]</scope>
</reference>
<proteinExistence type="predicted"/>
<protein>
    <submittedName>
        <fullName evidence="1">CLUMA_CG002770, isoform A</fullName>
    </submittedName>
</protein>
<dbReference type="Proteomes" id="UP000183832">
    <property type="component" value="Unassembled WGS sequence"/>
</dbReference>
<gene>
    <name evidence="1" type="ORF">CLUMA_CG002770</name>
</gene>